<accession>A0AA40CV05</accession>
<feature type="region of interest" description="Disordered" evidence="1">
    <location>
        <begin position="153"/>
        <end position="193"/>
    </location>
</feature>
<feature type="compositionally biased region" description="Basic and acidic residues" evidence="1">
    <location>
        <begin position="398"/>
        <end position="413"/>
    </location>
</feature>
<feature type="compositionally biased region" description="Low complexity" evidence="1">
    <location>
        <begin position="339"/>
        <end position="356"/>
    </location>
</feature>
<proteinExistence type="predicted"/>
<feature type="compositionally biased region" description="Polar residues" evidence="1">
    <location>
        <begin position="371"/>
        <end position="397"/>
    </location>
</feature>
<feature type="region of interest" description="Disordered" evidence="1">
    <location>
        <begin position="300"/>
        <end position="413"/>
    </location>
</feature>
<sequence length="499" mass="54730">MAVFCCCTTPRSSLKARYAATKEHAKLPTPPPPVRLPGPLTLNPVVPAFVSLSPNSPNSPASTLPSVPATIVALDPVELGQLVVEDSDSDDDLELRPQNKSTSTLQLVRTHIHRHLSQDSLSRRKARSAIGSSYEEIERRAELKRLMHKRIQEELRTEEGQEATETDISSSHHHHGPSIEVLPGGGPRDNLEFSVTDDSRLDTQCASPTEIDASTSLLLQDTTGISHGTDNPEERRASCPEISPKPAGQALLRERSSLPTLLPLSPDFLPIRAPSTRSSSSSLGSLRLSYSAGQLDELLGYPDRRSTSKDDISLRRAPLSPVSAAPVSPMRRMPFSGHSRSLSRSRSSPARHGTPAPGTPAPGNERRSRSIMDQSPLSTWLRSQGLRSTSPSCSGVRTSEDEQGSIKEAEHPQSEHIERCSGWNCHEFFISVPFCGKQSGSNSGRILLPHPQMDHQRKIPLGVYNAGFQMWKFIRKRRHRCSFSDAVAIYLRAIPDTFS</sequence>
<evidence type="ECO:0000256" key="1">
    <source>
        <dbReference type="SAM" id="MobiDB-lite"/>
    </source>
</evidence>
<dbReference type="AlphaFoldDB" id="A0AA40CV05"/>
<organism evidence="2 3">
    <name type="scientific">Cercophora newfieldiana</name>
    <dbReference type="NCBI Taxonomy" id="92897"/>
    <lineage>
        <taxon>Eukaryota</taxon>
        <taxon>Fungi</taxon>
        <taxon>Dikarya</taxon>
        <taxon>Ascomycota</taxon>
        <taxon>Pezizomycotina</taxon>
        <taxon>Sordariomycetes</taxon>
        <taxon>Sordariomycetidae</taxon>
        <taxon>Sordariales</taxon>
        <taxon>Lasiosphaeriaceae</taxon>
        <taxon>Cercophora</taxon>
    </lineage>
</organism>
<feature type="region of interest" description="Disordered" evidence="1">
    <location>
        <begin position="263"/>
        <end position="284"/>
    </location>
</feature>
<protein>
    <submittedName>
        <fullName evidence="2">Uncharacterized protein</fullName>
    </submittedName>
</protein>
<feature type="compositionally biased region" description="Polar residues" evidence="1">
    <location>
        <begin position="218"/>
        <end position="229"/>
    </location>
</feature>
<dbReference type="EMBL" id="JAULSV010000002">
    <property type="protein sequence ID" value="KAK0651637.1"/>
    <property type="molecule type" value="Genomic_DNA"/>
</dbReference>
<feature type="region of interest" description="Disordered" evidence="1">
    <location>
        <begin position="218"/>
        <end position="245"/>
    </location>
</feature>
<evidence type="ECO:0000313" key="3">
    <source>
        <dbReference type="Proteomes" id="UP001174936"/>
    </source>
</evidence>
<gene>
    <name evidence="2" type="ORF">B0T16DRAFT_443065</name>
</gene>
<evidence type="ECO:0000313" key="2">
    <source>
        <dbReference type="EMBL" id="KAK0651637.1"/>
    </source>
</evidence>
<feature type="compositionally biased region" description="Low complexity" evidence="1">
    <location>
        <begin position="317"/>
        <end position="329"/>
    </location>
</feature>
<name>A0AA40CV05_9PEZI</name>
<dbReference type="Proteomes" id="UP001174936">
    <property type="component" value="Unassembled WGS sequence"/>
</dbReference>
<keyword evidence="3" id="KW-1185">Reference proteome</keyword>
<feature type="compositionally biased region" description="Basic and acidic residues" evidence="1">
    <location>
        <begin position="302"/>
        <end position="314"/>
    </location>
</feature>
<reference evidence="2" key="1">
    <citation type="submission" date="2023-06" db="EMBL/GenBank/DDBJ databases">
        <title>Genome-scale phylogeny and comparative genomics of the fungal order Sordariales.</title>
        <authorList>
            <consortium name="Lawrence Berkeley National Laboratory"/>
            <person name="Hensen N."/>
            <person name="Bonometti L."/>
            <person name="Westerberg I."/>
            <person name="Brannstrom I.O."/>
            <person name="Guillou S."/>
            <person name="Cros-Aarteil S."/>
            <person name="Calhoun S."/>
            <person name="Haridas S."/>
            <person name="Kuo A."/>
            <person name="Mondo S."/>
            <person name="Pangilinan J."/>
            <person name="Riley R."/>
            <person name="Labutti K."/>
            <person name="Andreopoulos B."/>
            <person name="Lipzen A."/>
            <person name="Chen C."/>
            <person name="Yanf M."/>
            <person name="Daum C."/>
            <person name="Ng V."/>
            <person name="Clum A."/>
            <person name="Steindorff A."/>
            <person name="Ohm R."/>
            <person name="Martin F."/>
            <person name="Silar P."/>
            <person name="Natvig D."/>
            <person name="Lalanne C."/>
            <person name="Gautier V."/>
            <person name="Ament-Velasquez S.L."/>
            <person name="Kruys A."/>
            <person name="Hutchinson M.I."/>
            <person name="Powell A.J."/>
            <person name="Barry K."/>
            <person name="Miller A.N."/>
            <person name="Grigoriev I.V."/>
            <person name="Debuchy R."/>
            <person name="Gladieux P."/>
            <person name="Thoren M.H."/>
            <person name="Johannesson H."/>
        </authorList>
    </citation>
    <scope>NUCLEOTIDE SEQUENCE</scope>
    <source>
        <strain evidence="2">SMH2532-1</strain>
    </source>
</reference>
<comment type="caution">
    <text evidence="2">The sequence shown here is derived from an EMBL/GenBank/DDBJ whole genome shotgun (WGS) entry which is preliminary data.</text>
</comment>